<dbReference type="RefSeq" id="XP_002945879.1">
    <property type="nucleotide sequence ID" value="XM_002945833.1"/>
</dbReference>
<accession>D8TIE1</accession>
<dbReference type="InParanoid" id="D8TIE1"/>
<keyword evidence="2" id="KW-1185">Reference proteome</keyword>
<dbReference type="KEGG" id="vcn:VOLCADRAFT_86291"/>
<evidence type="ECO:0000313" key="1">
    <source>
        <dbReference type="EMBL" id="EFJ52874.1"/>
    </source>
</evidence>
<reference evidence="1 2" key="1">
    <citation type="journal article" date="2010" name="Science">
        <title>Genomic analysis of organismal complexity in the multicellular green alga Volvox carteri.</title>
        <authorList>
            <person name="Prochnik S.E."/>
            <person name="Umen J."/>
            <person name="Nedelcu A.M."/>
            <person name="Hallmann A."/>
            <person name="Miller S.M."/>
            <person name="Nishii I."/>
            <person name="Ferris P."/>
            <person name="Kuo A."/>
            <person name="Mitros T."/>
            <person name="Fritz-Laylin L.K."/>
            <person name="Hellsten U."/>
            <person name="Chapman J."/>
            <person name="Simakov O."/>
            <person name="Rensing S.A."/>
            <person name="Terry A."/>
            <person name="Pangilinan J."/>
            <person name="Kapitonov V."/>
            <person name="Jurka J."/>
            <person name="Salamov A."/>
            <person name="Shapiro H."/>
            <person name="Schmutz J."/>
            <person name="Grimwood J."/>
            <person name="Lindquist E."/>
            <person name="Lucas S."/>
            <person name="Grigoriev I.V."/>
            <person name="Schmitt R."/>
            <person name="Kirk D."/>
            <person name="Rokhsar D.S."/>
        </authorList>
    </citation>
    <scope>NUCLEOTIDE SEQUENCE [LARGE SCALE GENOMIC DNA]</scope>
    <source>
        <strain evidence="2">f. Nagariensis / Eve</strain>
    </source>
</reference>
<organism evidence="2">
    <name type="scientific">Volvox carteri f. nagariensis</name>
    <dbReference type="NCBI Taxonomy" id="3068"/>
    <lineage>
        <taxon>Eukaryota</taxon>
        <taxon>Viridiplantae</taxon>
        <taxon>Chlorophyta</taxon>
        <taxon>core chlorophytes</taxon>
        <taxon>Chlorophyceae</taxon>
        <taxon>CS clade</taxon>
        <taxon>Chlamydomonadales</taxon>
        <taxon>Volvocaceae</taxon>
        <taxon>Volvox</taxon>
    </lineage>
</organism>
<protein>
    <submittedName>
        <fullName evidence="1">Uncharacterized protein</fullName>
    </submittedName>
</protein>
<dbReference type="GeneID" id="9621673"/>
<sequence length="576" mass="62971">MTPSEDIYILSSSPWLSTPECNVTGLRDLREKKRKLDKATGGRSATTARISRPRKPMPLHILLESPHRSVRLMDTVIWAIRFLVLDGANGGNNYREQGNQGSEVQLGPAAMSMRICFPSSLQLNSVSLVRRPDKYADAKQRVNPGYYPEGGCRNGSSVPPLQRCWPDGALVVEVAGDGIRIDPSSDKSVPTNTIFYLQNVTLLCEHSVSMTCLTEQQVEPLVCYQETKRQFENDTTSFLDDYRPDLQQPDNSRGRRRHRAVVVGAAVAAFHGIGLQVHFTSRLMVADQSVFSAATDDDNHLHWHSTTLYRRLYTCGVVHECGRALKAMTTQHHPGYRTSGPPELSAGSRGDYSNLPLCNIQNGRPHSTLLWRTTTSSSGQSLIAPAFGSTTFSSGKHVVTQNASPSPLHGQPLPHLGQVSLAAAVLQTPDQEATMISARAILTRFCVRSLFLDNLALLDSPYYLAAFLHQNYVHPHTGQKGINPAELGTPNAHSAGSPHSCATSGCSQLSHTVACPAIVPASSNVNEAAKRYIIASQFQPLRGVILDMDNFVYEVARLILPYTLRSELPVASASVD</sequence>
<gene>
    <name evidence="1" type="ORF">VOLCADRAFT_86291</name>
</gene>
<evidence type="ECO:0000313" key="2">
    <source>
        <dbReference type="Proteomes" id="UP000001058"/>
    </source>
</evidence>
<name>D8TIE1_VOLCA</name>
<dbReference type="AlphaFoldDB" id="D8TIE1"/>
<dbReference type="Proteomes" id="UP000001058">
    <property type="component" value="Unassembled WGS sequence"/>
</dbReference>
<proteinExistence type="predicted"/>
<dbReference type="EMBL" id="GL378323">
    <property type="protein sequence ID" value="EFJ52874.1"/>
    <property type="molecule type" value="Genomic_DNA"/>
</dbReference>